<evidence type="ECO:0000313" key="6">
    <source>
        <dbReference type="EMBL" id="CAD8771683.1"/>
    </source>
</evidence>
<protein>
    <recommendedName>
        <fullName evidence="7">Thiopurine S-methyltransferase</fullName>
    </recommendedName>
</protein>
<dbReference type="InterPro" id="IPR029063">
    <property type="entry name" value="SAM-dependent_MTases_sf"/>
</dbReference>
<keyword evidence="3" id="KW-0808">Transferase</keyword>
<dbReference type="SUPFAM" id="SSF53335">
    <property type="entry name" value="S-adenosyl-L-methionine-dependent methyltransferases"/>
    <property type="match status" value="1"/>
</dbReference>
<proteinExistence type="predicted"/>
<dbReference type="GO" id="GO:0032259">
    <property type="term" value="P:methylation"/>
    <property type="evidence" value="ECO:0007669"/>
    <property type="project" value="UniProtKB-KW"/>
</dbReference>
<dbReference type="Gene3D" id="3.40.50.150">
    <property type="entry name" value="Vaccinia Virus protein VP39"/>
    <property type="match status" value="1"/>
</dbReference>
<dbReference type="CDD" id="cd02440">
    <property type="entry name" value="AdoMet_MTases"/>
    <property type="match status" value="1"/>
</dbReference>
<dbReference type="PROSITE" id="PS51585">
    <property type="entry name" value="SAM_MT_TPMT"/>
    <property type="match status" value="1"/>
</dbReference>
<dbReference type="EMBL" id="HBFM01012891">
    <property type="protein sequence ID" value="CAD8771680.1"/>
    <property type="molecule type" value="Transcribed_RNA"/>
</dbReference>
<accession>A0A6U0VE35</accession>
<evidence type="ECO:0008006" key="7">
    <source>
        <dbReference type="Google" id="ProtNLM"/>
    </source>
</evidence>
<dbReference type="EMBL" id="HBFM01012894">
    <property type="protein sequence ID" value="CAD8771683.1"/>
    <property type="molecule type" value="Transcribed_RNA"/>
</dbReference>
<dbReference type="InterPro" id="IPR008854">
    <property type="entry name" value="TPMT"/>
</dbReference>
<dbReference type="AlphaFoldDB" id="A0A6U0VE35"/>
<sequence>MELKSEKEKKNMHNCLITRKYQAPSTLKVHFSKKNYTLRRSFVAMSSTAEEGSKTAQCKQLWNEYDNKWHNYWTNGVAPGVFWDKCESPPSLRNYVTENIESIKGKRVLVPGCGRGYDVATFAAAGAGRSLGLDLSTVAVETANAYVSETLTKANMPNGGEGVALVKEANFFTFEDPEGPFDIGFDYTFFCAMHPSMRHEWATSWARVLRPGSKLLALEYPMDPSADVNAGPPFPVTPALYRQYLEPVGFECVSETPLKEGESHPTREGKELFAVYVRK</sequence>
<reference evidence="5" key="1">
    <citation type="submission" date="2021-01" db="EMBL/GenBank/DDBJ databases">
        <authorList>
            <person name="Corre E."/>
            <person name="Pelletier E."/>
            <person name="Niang G."/>
            <person name="Scheremetjew M."/>
            <person name="Finn R."/>
            <person name="Kale V."/>
            <person name="Holt S."/>
            <person name="Cochrane G."/>
            <person name="Meng A."/>
            <person name="Brown T."/>
            <person name="Cohen L."/>
        </authorList>
    </citation>
    <scope>NUCLEOTIDE SEQUENCE</scope>
    <source>
        <strain evidence="5">SAG 63-3</strain>
    </source>
</reference>
<gene>
    <name evidence="5" type="ORF">PPAR00522_LOCUS8083</name>
    <name evidence="6" type="ORF">PPAR00522_LOCUS8086</name>
</gene>
<organism evidence="5">
    <name type="scientific">Polytomella parva</name>
    <dbReference type="NCBI Taxonomy" id="51329"/>
    <lineage>
        <taxon>Eukaryota</taxon>
        <taxon>Viridiplantae</taxon>
        <taxon>Chlorophyta</taxon>
        <taxon>core chlorophytes</taxon>
        <taxon>Chlorophyceae</taxon>
        <taxon>CS clade</taxon>
        <taxon>Chlamydomonadales</taxon>
        <taxon>Chlamydomonadaceae</taxon>
        <taxon>Polytomella</taxon>
    </lineage>
</organism>
<keyword evidence="1" id="KW-0597">Phosphoprotein</keyword>
<keyword evidence="4" id="KW-0949">S-adenosyl-L-methionine</keyword>
<evidence type="ECO:0000313" key="5">
    <source>
        <dbReference type="EMBL" id="CAD8771680.1"/>
    </source>
</evidence>
<dbReference type="GO" id="GO:0008757">
    <property type="term" value="F:S-adenosylmethionine-dependent methyltransferase activity"/>
    <property type="evidence" value="ECO:0007669"/>
    <property type="project" value="InterPro"/>
</dbReference>
<dbReference type="Pfam" id="PF05724">
    <property type="entry name" value="TPMT"/>
    <property type="match status" value="1"/>
</dbReference>
<evidence type="ECO:0000256" key="1">
    <source>
        <dbReference type="ARBA" id="ARBA00022553"/>
    </source>
</evidence>
<dbReference type="PANTHER" id="PTHR32183">
    <property type="match status" value="1"/>
</dbReference>
<evidence type="ECO:0000256" key="4">
    <source>
        <dbReference type="ARBA" id="ARBA00022691"/>
    </source>
</evidence>
<name>A0A6U0VE35_9CHLO</name>
<dbReference type="PANTHER" id="PTHR32183:SF11">
    <property type="entry name" value="THIOL METHYLTRANSFERASE 2-RELATED"/>
    <property type="match status" value="1"/>
</dbReference>
<keyword evidence="2" id="KW-0489">Methyltransferase</keyword>
<evidence type="ECO:0000256" key="3">
    <source>
        <dbReference type="ARBA" id="ARBA00022679"/>
    </source>
</evidence>
<evidence type="ECO:0000256" key="2">
    <source>
        <dbReference type="ARBA" id="ARBA00022603"/>
    </source>
</evidence>